<reference evidence="9 10" key="1">
    <citation type="submission" date="2020-10" db="EMBL/GenBank/DDBJ databases">
        <title>Connecting structure to function with the recovery of over 1000 high-quality activated sludge metagenome-assembled genomes encoding full-length rRNA genes using long-read sequencing.</title>
        <authorList>
            <person name="Singleton C.M."/>
            <person name="Petriglieri F."/>
            <person name="Kristensen J.M."/>
            <person name="Kirkegaard R.H."/>
            <person name="Michaelsen T.Y."/>
            <person name="Andersen M.H."/>
            <person name="Karst S.M."/>
            <person name="Dueholm M.S."/>
            <person name="Nielsen P.H."/>
            <person name="Albertsen M."/>
        </authorList>
    </citation>
    <scope>NUCLEOTIDE SEQUENCE [LARGE SCALE GENOMIC DNA]</scope>
    <source>
        <strain evidence="9">AalE_18-Q3-R2-46_BAT3C.188</strain>
    </source>
</reference>
<dbReference type="NCBIfam" id="TIGR02135">
    <property type="entry name" value="phoU_full"/>
    <property type="match status" value="1"/>
</dbReference>
<dbReference type="Pfam" id="PF01895">
    <property type="entry name" value="PhoU"/>
    <property type="match status" value="2"/>
</dbReference>
<keyword evidence="4 7" id="KW-0813">Transport</keyword>
<comment type="subcellular location">
    <subcellularLocation>
        <location evidence="1 7">Cytoplasm</location>
    </subcellularLocation>
</comment>
<proteinExistence type="inferred from homology"/>
<feature type="domain" description="PhoU" evidence="8">
    <location>
        <begin position="121"/>
        <end position="202"/>
    </location>
</feature>
<evidence type="ECO:0000313" key="10">
    <source>
        <dbReference type="Proteomes" id="UP000718281"/>
    </source>
</evidence>
<evidence type="ECO:0000256" key="6">
    <source>
        <dbReference type="ARBA" id="ARBA00022592"/>
    </source>
</evidence>
<dbReference type="PANTHER" id="PTHR42930:SF3">
    <property type="entry name" value="PHOSPHATE-SPECIFIC TRANSPORT SYSTEM ACCESSORY PROTEIN PHOU"/>
    <property type="match status" value="1"/>
</dbReference>
<dbReference type="GO" id="GO:0005737">
    <property type="term" value="C:cytoplasm"/>
    <property type="evidence" value="ECO:0007669"/>
    <property type="project" value="UniProtKB-SubCell"/>
</dbReference>
<evidence type="ECO:0000256" key="2">
    <source>
        <dbReference type="ARBA" id="ARBA00008107"/>
    </source>
</evidence>
<keyword evidence="6 7" id="KW-0592">Phosphate transport</keyword>
<comment type="caution">
    <text evidence="9">The sequence shown here is derived from an EMBL/GenBank/DDBJ whole genome shotgun (WGS) entry which is preliminary data.</text>
</comment>
<dbReference type="Gene3D" id="1.20.58.220">
    <property type="entry name" value="Phosphate transport system protein phou homolog 2, domain 2"/>
    <property type="match status" value="1"/>
</dbReference>
<evidence type="ECO:0000313" key="9">
    <source>
        <dbReference type="EMBL" id="MBK6301361.1"/>
    </source>
</evidence>
<dbReference type="PIRSF" id="PIRSF003107">
    <property type="entry name" value="PhoU"/>
    <property type="match status" value="1"/>
</dbReference>
<evidence type="ECO:0000256" key="5">
    <source>
        <dbReference type="ARBA" id="ARBA00022490"/>
    </source>
</evidence>
<dbReference type="EMBL" id="JADIXZ010000004">
    <property type="protein sequence ID" value="MBK6301361.1"/>
    <property type="molecule type" value="Genomic_DNA"/>
</dbReference>
<comment type="function">
    <text evidence="7">Plays a role in the regulation of phosphate uptake.</text>
</comment>
<dbReference type="GO" id="GO:0045936">
    <property type="term" value="P:negative regulation of phosphate metabolic process"/>
    <property type="evidence" value="ECO:0007669"/>
    <property type="project" value="InterPro"/>
</dbReference>
<comment type="similarity">
    <text evidence="2 7">Belongs to the PhoU family.</text>
</comment>
<protein>
    <recommendedName>
        <fullName evidence="7">Phosphate-specific transport system accessory protein PhoU</fullName>
    </recommendedName>
</protein>
<comment type="subunit">
    <text evidence="3 7">Homodimer.</text>
</comment>
<dbReference type="InterPro" id="IPR038078">
    <property type="entry name" value="PhoU-like_sf"/>
</dbReference>
<sequence length="237" mass="26152">MRDAFHEQLDSITAQLVDMTRLAGSAMARATTALLDADLHLAEDVITGDRTLDNAREHLDGLAIDVLARQQPVATDLRTVVTALRMSGDLERMGDLARHVAKVARLRFPNSAVPASFRAHILQMGQVAELVVTKSGSIIAARDVTEARNLERDDDVMDELHRRLFTVLATTELPTETIVDLTLLGRYYERFADHAVSVARRVVYLVTGEYVPETSGDHDVSEEGARIALLRRSSPRG</sequence>
<evidence type="ECO:0000256" key="7">
    <source>
        <dbReference type="PIRNR" id="PIRNR003107"/>
    </source>
</evidence>
<evidence type="ECO:0000256" key="3">
    <source>
        <dbReference type="ARBA" id="ARBA00011738"/>
    </source>
</evidence>
<dbReference type="GO" id="GO:0006817">
    <property type="term" value="P:phosphate ion transport"/>
    <property type="evidence" value="ECO:0007669"/>
    <property type="project" value="UniProtKB-KW"/>
</dbReference>
<name>A0A934X591_9MICO</name>
<dbReference type="AlphaFoldDB" id="A0A934X591"/>
<dbReference type="Proteomes" id="UP000718281">
    <property type="component" value="Unassembled WGS sequence"/>
</dbReference>
<dbReference type="PANTHER" id="PTHR42930">
    <property type="entry name" value="PHOSPHATE-SPECIFIC TRANSPORT SYSTEM ACCESSORY PROTEIN PHOU"/>
    <property type="match status" value="1"/>
</dbReference>
<dbReference type="InterPro" id="IPR026022">
    <property type="entry name" value="PhoU_dom"/>
</dbReference>
<evidence type="ECO:0000256" key="4">
    <source>
        <dbReference type="ARBA" id="ARBA00022448"/>
    </source>
</evidence>
<dbReference type="InterPro" id="IPR028366">
    <property type="entry name" value="PhoU"/>
</dbReference>
<gene>
    <name evidence="9" type="primary">phoU</name>
    <name evidence="9" type="ORF">IPF40_10045</name>
</gene>
<evidence type="ECO:0000256" key="1">
    <source>
        <dbReference type="ARBA" id="ARBA00004496"/>
    </source>
</evidence>
<dbReference type="FunFam" id="1.20.58.220:FF:000004">
    <property type="entry name" value="Phosphate-specific transport system accessory protein PhoU"/>
    <property type="match status" value="1"/>
</dbReference>
<feature type="domain" description="PhoU" evidence="8">
    <location>
        <begin position="17"/>
        <end position="103"/>
    </location>
</feature>
<dbReference type="SUPFAM" id="SSF109755">
    <property type="entry name" value="PhoU-like"/>
    <property type="match status" value="1"/>
</dbReference>
<keyword evidence="5 7" id="KW-0963">Cytoplasm</keyword>
<dbReference type="GO" id="GO:0030643">
    <property type="term" value="P:intracellular phosphate ion homeostasis"/>
    <property type="evidence" value="ECO:0007669"/>
    <property type="project" value="InterPro"/>
</dbReference>
<accession>A0A934X591</accession>
<organism evidence="9 10">
    <name type="scientific">Candidatus Phosphoribacter hodrii</name>
    <dbReference type="NCBI Taxonomy" id="2953743"/>
    <lineage>
        <taxon>Bacteria</taxon>
        <taxon>Bacillati</taxon>
        <taxon>Actinomycetota</taxon>
        <taxon>Actinomycetes</taxon>
        <taxon>Micrococcales</taxon>
        <taxon>Dermatophilaceae</taxon>
        <taxon>Candidatus Phosphoribacter</taxon>
    </lineage>
</organism>
<evidence type="ECO:0000259" key="8">
    <source>
        <dbReference type="Pfam" id="PF01895"/>
    </source>
</evidence>